<keyword evidence="3" id="KW-0067">ATP-binding</keyword>
<dbReference type="SMART" id="SM00382">
    <property type="entry name" value="AAA"/>
    <property type="match status" value="1"/>
</dbReference>
<dbReference type="PANTHER" id="PTHR42794">
    <property type="entry name" value="HEMIN IMPORT ATP-BINDING PROTEIN HMUV"/>
    <property type="match status" value="1"/>
</dbReference>
<name>A0A7I9Z4L5_9MYCO</name>
<evidence type="ECO:0000256" key="4">
    <source>
        <dbReference type="SAM" id="MobiDB-lite"/>
    </source>
</evidence>
<dbReference type="FunFam" id="3.40.50.300:FF:000134">
    <property type="entry name" value="Iron-enterobactin ABC transporter ATP-binding protein"/>
    <property type="match status" value="1"/>
</dbReference>
<dbReference type="PROSITE" id="PS50893">
    <property type="entry name" value="ABC_TRANSPORTER_2"/>
    <property type="match status" value="1"/>
</dbReference>
<dbReference type="CDD" id="cd03214">
    <property type="entry name" value="ABC_Iron-Siderophores_B12_Hemin"/>
    <property type="match status" value="1"/>
</dbReference>
<dbReference type="Pfam" id="PF00005">
    <property type="entry name" value="ABC_tran"/>
    <property type="match status" value="1"/>
</dbReference>
<dbReference type="InterPro" id="IPR027417">
    <property type="entry name" value="P-loop_NTPase"/>
</dbReference>
<keyword evidence="1" id="KW-0813">Transport</keyword>
<sequence length="286" mass="31501">MRIEIDKVTAGYSQTPAIADVELTVEPGEFVAVVGPNGSGKSTLLKTLYRALRPRSGRVLLDGADAWNELRHRHIARTVGVLGQEQHGGYDFTVREAVSLGRSPYLTPFGRPAARDEQIVDDCLRRCDCHELANRTVSTLSGGERQRVLFARALAQQPRLLVLDEPTNHLDPQHQIELLELAASLGVGVIAALHSLDLAAQYATKIIVLHQRTVFAIGTADEVFTPELLRTVFCVDGSLMRDEITGNRRVLLRRRRNERYTECPSGPSSLSETLPARPIPPWSASG</sequence>
<dbReference type="InterPro" id="IPR017871">
    <property type="entry name" value="ABC_transporter-like_CS"/>
</dbReference>
<feature type="domain" description="ABC transporter" evidence="5">
    <location>
        <begin position="3"/>
        <end position="236"/>
    </location>
</feature>
<dbReference type="GO" id="GO:0016887">
    <property type="term" value="F:ATP hydrolysis activity"/>
    <property type="evidence" value="ECO:0007669"/>
    <property type="project" value="InterPro"/>
</dbReference>
<protein>
    <submittedName>
        <fullName evidence="6">Iron ABC transporter ATPase</fullName>
    </submittedName>
</protein>
<keyword evidence="2" id="KW-0547">Nucleotide-binding</keyword>
<evidence type="ECO:0000259" key="5">
    <source>
        <dbReference type="PROSITE" id="PS50893"/>
    </source>
</evidence>
<dbReference type="PROSITE" id="PS00211">
    <property type="entry name" value="ABC_TRANSPORTER_1"/>
    <property type="match status" value="1"/>
</dbReference>
<dbReference type="PANTHER" id="PTHR42794:SF2">
    <property type="entry name" value="ABC TRANSPORTER ATP-BINDING PROTEIN"/>
    <property type="match status" value="1"/>
</dbReference>
<dbReference type="InterPro" id="IPR003593">
    <property type="entry name" value="AAA+_ATPase"/>
</dbReference>
<evidence type="ECO:0000256" key="1">
    <source>
        <dbReference type="ARBA" id="ARBA00022448"/>
    </source>
</evidence>
<dbReference type="InterPro" id="IPR003439">
    <property type="entry name" value="ABC_transporter-like_ATP-bd"/>
</dbReference>
<feature type="compositionally biased region" description="Pro residues" evidence="4">
    <location>
        <begin position="277"/>
        <end position="286"/>
    </location>
</feature>
<dbReference type="SUPFAM" id="SSF52540">
    <property type="entry name" value="P-loop containing nucleoside triphosphate hydrolases"/>
    <property type="match status" value="1"/>
</dbReference>
<dbReference type="RefSeq" id="WP_163708190.1">
    <property type="nucleotide sequence ID" value="NZ_BLLA01000001.1"/>
</dbReference>
<dbReference type="GO" id="GO:0005524">
    <property type="term" value="F:ATP binding"/>
    <property type="evidence" value="ECO:0007669"/>
    <property type="project" value="UniProtKB-KW"/>
</dbReference>
<dbReference type="Gene3D" id="3.40.50.300">
    <property type="entry name" value="P-loop containing nucleotide triphosphate hydrolases"/>
    <property type="match status" value="1"/>
</dbReference>
<organism evidence="6 7">
    <name type="scientific">Mycobacterium timonense</name>
    <dbReference type="NCBI Taxonomy" id="701043"/>
    <lineage>
        <taxon>Bacteria</taxon>
        <taxon>Bacillati</taxon>
        <taxon>Actinomycetota</taxon>
        <taxon>Actinomycetes</taxon>
        <taxon>Mycobacteriales</taxon>
        <taxon>Mycobacteriaceae</taxon>
        <taxon>Mycobacterium</taxon>
        <taxon>Mycobacterium avium complex (MAC)</taxon>
    </lineage>
</organism>
<feature type="region of interest" description="Disordered" evidence="4">
    <location>
        <begin position="260"/>
        <end position="286"/>
    </location>
</feature>
<evidence type="ECO:0000256" key="2">
    <source>
        <dbReference type="ARBA" id="ARBA00022741"/>
    </source>
</evidence>
<dbReference type="Proteomes" id="UP000465301">
    <property type="component" value="Unassembled WGS sequence"/>
</dbReference>
<dbReference type="EMBL" id="BLLA01000001">
    <property type="protein sequence ID" value="GFG95901.1"/>
    <property type="molecule type" value="Genomic_DNA"/>
</dbReference>
<gene>
    <name evidence="6" type="ORF">MTIM_17800</name>
</gene>
<evidence type="ECO:0000313" key="6">
    <source>
        <dbReference type="EMBL" id="GFG95901.1"/>
    </source>
</evidence>
<evidence type="ECO:0000256" key="3">
    <source>
        <dbReference type="ARBA" id="ARBA00022840"/>
    </source>
</evidence>
<proteinExistence type="predicted"/>
<dbReference type="AlphaFoldDB" id="A0A7I9Z4L5"/>
<evidence type="ECO:0000313" key="7">
    <source>
        <dbReference type="Proteomes" id="UP000465301"/>
    </source>
</evidence>
<reference evidence="6 7" key="1">
    <citation type="journal article" date="2019" name="Emerg. Microbes Infect.">
        <title>Comprehensive subspecies identification of 175 nontuberculous mycobacteria species based on 7547 genomic profiles.</title>
        <authorList>
            <person name="Matsumoto Y."/>
            <person name="Kinjo T."/>
            <person name="Motooka D."/>
            <person name="Nabeya D."/>
            <person name="Jung N."/>
            <person name="Uechi K."/>
            <person name="Horii T."/>
            <person name="Iida T."/>
            <person name="Fujita J."/>
            <person name="Nakamura S."/>
        </authorList>
    </citation>
    <scope>NUCLEOTIDE SEQUENCE [LARGE SCALE GENOMIC DNA]</scope>
    <source>
        <strain evidence="6 7">JCM 30726</strain>
    </source>
</reference>
<keyword evidence="7" id="KW-1185">Reference proteome</keyword>
<comment type="caution">
    <text evidence="6">The sequence shown here is derived from an EMBL/GenBank/DDBJ whole genome shotgun (WGS) entry which is preliminary data.</text>
</comment>
<accession>A0A7I9Z4L5</accession>